<dbReference type="InterPro" id="IPR050739">
    <property type="entry name" value="MFP"/>
</dbReference>
<dbReference type="PRINTS" id="PR01490">
    <property type="entry name" value="RTXTOXIND"/>
</dbReference>
<dbReference type="KEGG" id="pbh:AAW51_1394"/>
<feature type="domain" description="AprE-like beta-barrel" evidence="13">
    <location>
        <begin position="337"/>
        <end position="425"/>
    </location>
</feature>
<dbReference type="AlphaFoldDB" id="A0A0G3BNG1"/>
<keyword evidence="15" id="KW-1185">Reference proteome</keyword>
<protein>
    <recommendedName>
        <fullName evidence="9">Membrane fusion protein (MFP) family protein</fullName>
    </recommendedName>
</protein>
<evidence type="ECO:0000259" key="13">
    <source>
        <dbReference type="Pfam" id="PF26002"/>
    </source>
</evidence>
<feature type="coiled-coil region" evidence="10">
    <location>
        <begin position="232"/>
        <end position="302"/>
    </location>
</feature>
<dbReference type="Proteomes" id="UP000035352">
    <property type="component" value="Chromosome"/>
</dbReference>
<feature type="domain" description="AprE-like long alpha-helical hairpin" evidence="12">
    <location>
        <begin position="113"/>
        <end position="295"/>
    </location>
</feature>
<dbReference type="STRING" id="413882.AAW51_1394"/>
<dbReference type="RefSeq" id="WP_047194029.1">
    <property type="nucleotide sequence ID" value="NZ_CP011371.1"/>
</dbReference>
<evidence type="ECO:0000256" key="10">
    <source>
        <dbReference type="SAM" id="Coils"/>
    </source>
</evidence>
<evidence type="ECO:0000256" key="4">
    <source>
        <dbReference type="ARBA" id="ARBA00022475"/>
    </source>
</evidence>
<dbReference type="NCBIfam" id="TIGR01843">
    <property type="entry name" value="type_I_hlyD"/>
    <property type="match status" value="1"/>
</dbReference>
<evidence type="ECO:0000256" key="2">
    <source>
        <dbReference type="ARBA" id="ARBA00009477"/>
    </source>
</evidence>
<keyword evidence="4 9" id="KW-1003">Cell membrane</keyword>
<dbReference type="Gene3D" id="2.40.30.170">
    <property type="match status" value="1"/>
</dbReference>
<evidence type="ECO:0000256" key="6">
    <source>
        <dbReference type="ARBA" id="ARBA00022692"/>
    </source>
</evidence>
<evidence type="ECO:0000256" key="7">
    <source>
        <dbReference type="ARBA" id="ARBA00022989"/>
    </source>
</evidence>
<dbReference type="PANTHER" id="PTHR30386:SF17">
    <property type="entry name" value="ALKALINE PROTEASE SECRETION PROTEIN APRE"/>
    <property type="match status" value="1"/>
</dbReference>
<feature type="coiled-coil region" evidence="10">
    <location>
        <begin position="159"/>
        <end position="193"/>
    </location>
</feature>
<keyword evidence="10" id="KW-0175">Coiled coil</keyword>
<evidence type="ECO:0000256" key="3">
    <source>
        <dbReference type="ARBA" id="ARBA00022448"/>
    </source>
</evidence>
<evidence type="ECO:0000256" key="5">
    <source>
        <dbReference type="ARBA" id="ARBA00022519"/>
    </source>
</evidence>
<keyword evidence="6" id="KW-0812">Transmembrane</keyword>
<comment type="similarity">
    <text evidence="2 9">Belongs to the membrane fusion protein (MFP) (TC 8.A.1) family.</text>
</comment>
<dbReference type="InterPro" id="IPR010129">
    <property type="entry name" value="T1SS_HlyD"/>
</dbReference>
<evidence type="ECO:0000256" key="8">
    <source>
        <dbReference type="ARBA" id="ARBA00023136"/>
    </source>
</evidence>
<evidence type="ECO:0000313" key="15">
    <source>
        <dbReference type="Proteomes" id="UP000035352"/>
    </source>
</evidence>
<evidence type="ECO:0000256" key="1">
    <source>
        <dbReference type="ARBA" id="ARBA00004377"/>
    </source>
</evidence>
<accession>A0A0G3BNG1</accession>
<dbReference type="GO" id="GO:0005886">
    <property type="term" value="C:plasma membrane"/>
    <property type="evidence" value="ECO:0007669"/>
    <property type="project" value="UniProtKB-SubCell"/>
</dbReference>
<proteinExistence type="inferred from homology"/>
<comment type="subcellular location">
    <subcellularLocation>
        <location evidence="1 9">Cell inner membrane</location>
        <topology evidence="1 9">Single-pass membrane protein</topology>
    </subcellularLocation>
</comment>
<dbReference type="InterPro" id="IPR058982">
    <property type="entry name" value="Beta-barrel_AprE"/>
</dbReference>
<gene>
    <name evidence="14" type="ORF">AAW51_1394</name>
</gene>
<evidence type="ECO:0000259" key="12">
    <source>
        <dbReference type="Pfam" id="PF25994"/>
    </source>
</evidence>
<organism evidence="14 15">
    <name type="scientific">Caldimonas brevitalea</name>
    <dbReference type="NCBI Taxonomy" id="413882"/>
    <lineage>
        <taxon>Bacteria</taxon>
        <taxon>Pseudomonadati</taxon>
        <taxon>Pseudomonadota</taxon>
        <taxon>Betaproteobacteria</taxon>
        <taxon>Burkholderiales</taxon>
        <taxon>Sphaerotilaceae</taxon>
        <taxon>Caldimonas</taxon>
    </lineage>
</organism>
<evidence type="ECO:0000313" key="14">
    <source>
        <dbReference type="EMBL" id="AKJ28085.1"/>
    </source>
</evidence>
<feature type="chain" id="PRO_5002551673" description="Membrane fusion protein (MFP) family protein" evidence="11">
    <location>
        <begin position="23"/>
        <end position="449"/>
    </location>
</feature>
<dbReference type="InterPro" id="IPR058781">
    <property type="entry name" value="HH_AprE-like"/>
</dbReference>
<dbReference type="GO" id="GO:0015031">
    <property type="term" value="P:protein transport"/>
    <property type="evidence" value="ECO:0007669"/>
    <property type="project" value="InterPro"/>
</dbReference>
<keyword evidence="3 9" id="KW-0813">Transport</keyword>
<feature type="signal peptide" evidence="11">
    <location>
        <begin position="1"/>
        <end position="22"/>
    </location>
</feature>
<reference evidence="14 15" key="1">
    <citation type="submission" date="2015-05" db="EMBL/GenBank/DDBJ databases">
        <authorList>
            <person name="Tang B."/>
            <person name="Yu Y."/>
        </authorList>
    </citation>
    <scope>NUCLEOTIDE SEQUENCE [LARGE SCALE GENOMIC DNA]</scope>
    <source>
        <strain evidence="14 15">DSM 7029</strain>
    </source>
</reference>
<dbReference type="PANTHER" id="PTHR30386">
    <property type="entry name" value="MEMBRANE FUSION SUBUNIT OF EMRAB-TOLC MULTIDRUG EFFLUX PUMP"/>
    <property type="match status" value="1"/>
</dbReference>
<keyword evidence="5 9" id="KW-0997">Cell inner membrane</keyword>
<name>A0A0G3BNG1_9BURK</name>
<evidence type="ECO:0000256" key="9">
    <source>
        <dbReference type="RuleBase" id="RU365093"/>
    </source>
</evidence>
<dbReference type="EMBL" id="CP011371">
    <property type="protein sequence ID" value="AKJ28085.1"/>
    <property type="molecule type" value="Genomic_DNA"/>
</dbReference>
<keyword evidence="11" id="KW-0732">Signal</keyword>
<sequence>MNALVPTGPAGQVALSSLLAQAQPDATHTATLRGLRRRVWVPVAVVTAAIAAWCSWAPLSGAVVTAGLVQTELGRKVVQHQEGGIVREVLVRQGQTVRRGDPLVVVADVRNDAAFEILRKQRDGEQLRIERTRAELALQASVNWPTGTAAPGDTQLRERQLFETRRRALQDELAAMQSQQRDAQARVVALTAQLEASGRTAALAREELDINRPLAESGFIQKTRLLALERGVADLSSRVEAIRGEIAEARMQANAMGHAMAQARGVYQQRAADELKEATARVRELDDRLRASQDQVERQTVRAPVDGTVMALRVSASGTAVGPREPLLEIVPSRENLVVELRIDPHDIEHVRPGAEAEVRLSAFDARTTPLLPARVISVAPDAVTDANTQKSWYTAQVEVQAGELARHRELRLQAGMPAEVFVTTPPRSLLEYLLEPVGVFARRALREP</sequence>
<keyword evidence="8" id="KW-0472">Membrane</keyword>
<keyword evidence="7" id="KW-1133">Transmembrane helix</keyword>
<dbReference type="Pfam" id="PF26002">
    <property type="entry name" value="Beta-barrel_AprE"/>
    <property type="match status" value="1"/>
</dbReference>
<evidence type="ECO:0000256" key="11">
    <source>
        <dbReference type="SAM" id="SignalP"/>
    </source>
</evidence>
<dbReference type="Pfam" id="PF25994">
    <property type="entry name" value="HH_AprE"/>
    <property type="match status" value="1"/>
</dbReference>
<dbReference type="OrthoDB" id="9775513at2"/>